<dbReference type="OrthoDB" id="9797941at2"/>
<comment type="caution">
    <text evidence="1">The sequence shown here is derived from an EMBL/GenBank/DDBJ whole genome shotgun (WGS) entry which is preliminary data.</text>
</comment>
<dbReference type="AlphaFoldDB" id="W9V8U3"/>
<proteinExistence type="predicted"/>
<dbReference type="Gene3D" id="3.30.420.130">
    <property type="entry name" value="Dinitrogenase iron-molybdenum cofactor biosynthesis domain"/>
    <property type="match status" value="1"/>
</dbReference>
<organism evidence="1 2">
    <name type="scientific">Imhoffiella purpurea</name>
    <dbReference type="NCBI Taxonomy" id="1249627"/>
    <lineage>
        <taxon>Bacteria</taxon>
        <taxon>Pseudomonadati</taxon>
        <taxon>Pseudomonadota</taxon>
        <taxon>Gammaproteobacteria</taxon>
        <taxon>Chromatiales</taxon>
        <taxon>Chromatiaceae</taxon>
        <taxon>Imhoffiella</taxon>
    </lineage>
</organism>
<evidence type="ECO:0000313" key="1">
    <source>
        <dbReference type="EMBL" id="EXJ15824.1"/>
    </source>
</evidence>
<dbReference type="Proteomes" id="UP000019460">
    <property type="component" value="Unassembled WGS sequence"/>
</dbReference>
<dbReference type="SUPFAM" id="SSF53146">
    <property type="entry name" value="Nitrogenase accessory factor-like"/>
    <property type="match status" value="1"/>
</dbReference>
<dbReference type="EMBL" id="AONC01000021">
    <property type="protein sequence ID" value="EXJ15824.1"/>
    <property type="molecule type" value="Genomic_DNA"/>
</dbReference>
<protein>
    <submittedName>
        <fullName evidence="1">NifX protein</fullName>
    </submittedName>
</protein>
<reference evidence="1 2" key="1">
    <citation type="submission" date="2012-11" db="EMBL/GenBank/DDBJ databases">
        <title>Genome assembly of Thiorhodococcus sp. AK35.</title>
        <authorList>
            <person name="Nupur N."/>
            <person name="Khatri I."/>
            <person name="Subramanian S."/>
            <person name="Pinnaka A."/>
        </authorList>
    </citation>
    <scope>NUCLEOTIDE SEQUENCE [LARGE SCALE GENOMIC DNA]</scope>
    <source>
        <strain evidence="1 2">AK35</strain>
    </source>
</reference>
<gene>
    <name evidence="1" type="ORF">D779_1048</name>
</gene>
<keyword evidence="2" id="KW-1185">Reference proteome</keyword>
<dbReference type="RefSeq" id="WP_043751749.1">
    <property type="nucleotide sequence ID" value="NZ_AONC01000021.1"/>
</dbReference>
<evidence type="ECO:0000313" key="2">
    <source>
        <dbReference type="Proteomes" id="UP000019460"/>
    </source>
</evidence>
<name>W9V8U3_9GAMM</name>
<dbReference type="InterPro" id="IPR036105">
    <property type="entry name" value="DiNase_FeMo-co_biosyn_sf"/>
</dbReference>
<accession>W9V8U3</accession>
<dbReference type="eggNOG" id="COG1433">
    <property type="taxonomic scope" value="Bacteria"/>
</dbReference>
<sequence>MTETGHIRVAIATNDLLQANAHFAAAKQLVIYDVSETSHAFLDCIQFKRRADGAARGPGGGRGCAAMGDPSEGVGSDIMQERIAALEGCAMLFCKGLSDLHAVDVYNRDVYPVKMETAREIPEVIQHVQRMISRPPLWMRRALGTEPAPECAMAC</sequence>
<dbReference type="STRING" id="1249627.D779_1048"/>